<sequence>MSIEYKINKKITSAQFITLLKSSTLAERRPVDDHDCIDGMLANSNLLISAWDNKQLVGIARSITDFHYACYLSDLAVHVDYQKAGIGKELQITTQAQLGSKCKLILIAAPNANKYYEHIGFTNNKRCWVLERGSRIGS</sequence>
<dbReference type="GO" id="GO:0016746">
    <property type="term" value="F:acyltransferase activity"/>
    <property type="evidence" value="ECO:0007669"/>
    <property type="project" value="UniProtKB-KW"/>
</dbReference>
<keyword evidence="2" id="KW-0808">Transferase</keyword>
<dbReference type="InterPro" id="IPR053144">
    <property type="entry name" value="Acetyltransferase_Butenolide"/>
</dbReference>
<reference evidence="2 3" key="1">
    <citation type="submission" date="2023-09" db="EMBL/GenBank/DDBJ databases">
        <authorList>
            <person name="Rey-Velasco X."/>
        </authorList>
    </citation>
    <scope>NUCLEOTIDE SEQUENCE [LARGE SCALE GENOMIC DNA]</scope>
    <source>
        <strain evidence="2 3">P117</strain>
    </source>
</reference>
<comment type="caution">
    <text evidence="2">The sequence shown here is derived from an EMBL/GenBank/DDBJ whole genome shotgun (WGS) entry which is preliminary data.</text>
</comment>
<proteinExistence type="predicted"/>
<keyword evidence="3" id="KW-1185">Reference proteome</keyword>
<dbReference type="PROSITE" id="PS51186">
    <property type="entry name" value="GNAT"/>
    <property type="match status" value="1"/>
</dbReference>
<accession>A0ABU2ZNR4</accession>
<dbReference type="PANTHER" id="PTHR43233:SF1">
    <property type="entry name" value="FAMILY N-ACETYLTRANSFERASE, PUTATIVE (AFU_ORTHOLOGUE AFUA_6G03350)-RELATED"/>
    <property type="match status" value="1"/>
</dbReference>
<dbReference type="PANTHER" id="PTHR43233">
    <property type="entry name" value="FAMILY N-ACETYLTRANSFERASE, PUTATIVE (AFU_ORTHOLOGUE AFUA_6G03350)-RELATED"/>
    <property type="match status" value="1"/>
</dbReference>
<dbReference type="InterPro" id="IPR000182">
    <property type="entry name" value="GNAT_dom"/>
</dbReference>
<dbReference type="SUPFAM" id="SSF55729">
    <property type="entry name" value="Acyl-CoA N-acyltransferases (Nat)"/>
    <property type="match status" value="1"/>
</dbReference>
<name>A0ABU2ZNR4_9ALTE</name>
<organism evidence="2 3">
    <name type="scientific">Glaciecola petra</name>
    <dbReference type="NCBI Taxonomy" id="3075602"/>
    <lineage>
        <taxon>Bacteria</taxon>
        <taxon>Pseudomonadati</taxon>
        <taxon>Pseudomonadota</taxon>
        <taxon>Gammaproteobacteria</taxon>
        <taxon>Alteromonadales</taxon>
        <taxon>Alteromonadaceae</taxon>
        <taxon>Glaciecola</taxon>
    </lineage>
</organism>
<dbReference type="Proteomes" id="UP001253545">
    <property type="component" value="Unassembled WGS sequence"/>
</dbReference>
<dbReference type="EMBL" id="JAVRHX010000001">
    <property type="protein sequence ID" value="MDT0593224.1"/>
    <property type="molecule type" value="Genomic_DNA"/>
</dbReference>
<dbReference type="CDD" id="cd04301">
    <property type="entry name" value="NAT_SF"/>
    <property type="match status" value="1"/>
</dbReference>
<dbReference type="InterPro" id="IPR016181">
    <property type="entry name" value="Acyl_CoA_acyltransferase"/>
</dbReference>
<dbReference type="RefSeq" id="WP_311366751.1">
    <property type="nucleotide sequence ID" value="NZ_JAVRHX010000001.1"/>
</dbReference>
<evidence type="ECO:0000259" key="1">
    <source>
        <dbReference type="PROSITE" id="PS51186"/>
    </source>
</evidence>
<evidence type="ECO:0000313" key="2">
    <source>
        <dbReference type="EMBL" id="MDT0593224.1"/>
    </source>
</evidence>
<dbReference type="Gene3D" id="3.40.630.30">
    <property type="match status" value="1"/>
</dbReference>
<feature type="domain" description="N-acetyltransferase" evidence="1">
    <location>
        <begin position="3"/>
        <end position="138"/>
    </location>
</feature>
<evidence type="ECO:0000313" key="3">
    <source>
        <dbReference type="Proteomes" id="UP001253545"/>
    </source>
</evidence>
<keyword evidence="2" id="KW-0012">Acyltransferase</keyword>
<gene>
    <name evidence="2" type="ORF">RM552_00025</name>
</gene>
<dbReference type="EC" id="2.3.1.-" evidence="2"/>
<dbReference type="Pfam" id="PF13673">
    <property type="entry name" value="Acetyltransf_10"/>
    <property type="match status" value="1"/>
</dbReference>
<protein>
    <submittedName>
        <fullName evidence="2">GNAT family N-acetyltransferase</fullName>
        <ecNumber evidence="2">2.3.1.-</ecNumber>
    </submittedName>
</protein>